<evidence type="ECO:0000313" key="1">
    <source>
        <dbReference type="EMBL" id="TMR01203.1"/>
    </source>
</evidence>
<keyword evidence="2" id="KW-1185">Reference proteome</keyword>
<name>A0A5C4JDY7_9ACTN</name>
<dbReference type="EMBL" id="VCKW01000064">
    <property type="protein sequence ID" value="TMR01203.1"/>
    <property type="molecule type" value="Genomic_DNA"/>
</dbReference>
<dbReference type="Gene3D" id="1.25.40.10">
    <property type="entry name" value="Tetratricopeptide repeat domain"/>
    <property type="match status" value="1"/>
</dbReference>
<organism evidence="1 2">
    <name type="scientific">Actinomadura soli</name>
    <dbReference type="NCBI Taxonomy" id="2508997"/>
    <lineage>
        <taxon>Bacteria</taxon>
        <taxon>Bacillati</taxon>
        <taxon>Actinomycetota</taxon>
        <taxon>Actinomycetes</taxon>
        <taxon>Streptosporangiales</taxon>
        <taxon>Thermomonosporaceae</taxon>
        <taxon>Actinomadura</taxon>
    </lineage>
</organism>
<evidence type="ECO:0008006" key="3">
    <source>
        <dbReference type="Google" id="ProtNLM"/>
    </source>
</evidence>
<dbReference type="InterPro" id="IPR011990">
    <property type="entry name" value="TPR-like_helical_dom_sf"/>
</dbReference>
<evidence type="ECO:0000313" key="2">
    <source>
        <dbReference type="Proteomes" id="UP000309174"/>
    </source>
</evidence>
<protein>
    <recommendedName>
        <fullName evidence="3">Tetratricopeptide repeat protein</fullName>
    </recommendedName>
</protein>
<gene>
    <name evidence="1" type="ORF">ETD83_14890</name>
</gene>
<proteinExistence type="predicted"/>
<accession>A0A5C4JDY7</accession>
<reference evidence="1 2" key="1">
    <citation type="submission" date="2019-05" db="EMBL/GenBank/DDBJ databases">
        <title>Draft genome sequence of Actinomadura sp. 14C53.</title>
        <authorList>
            <person name="Saricaoglu S."/>
            <person name="Isik K."/>
        </authorList>
    </citation>
    <scope>NUCLEOTIDE SEQUENCE [LARGE SCALE GENOMIC DNA]</scope>
    <source>
        <strain evidence="1 2">14C53</strain>
    </source>
</reference>
<comment type="caution">
    <text evidence="1">The sequence shown here is derived from an EMBL/GenBank/DDBJ whole genome shotgun (WGS) entry which is preliminary data.</text>
</comment>
<dbReference type="AlphaFoldDB" id="A0A5C4JDY7"/>
<sequence length="88" mass="9861">MAVWTKRRKMAREGLAQARRANDLWSTGKSLMTLGEIAWARGDRAAAKRAYLEALTIWQGLSVPERIERVRGALRERFGPAADEPVAP</sequence>
<dbReference type="Proteomes" id="UP000309174">
    <property type="component" value="Unassembled WGS sequence"/>
</dbReference>